<dbReference type="Proteomes" id="UP000027466">
    <property type="component" value="Unassembled WGS sequence"/>
</dbReference>
<dbReference type="EMBL" id="JFHC01000001">
    <property type="protein sequence ID" value="KDR44661.1"/>
    <property type="molecule type" value="Genomic_DNA"/>
</dbReference>
<evidence type="ECO:0008006" key="4">
    <source>
        <dbReference type="Google" id="ProtNLM"/>
    </source>
</evidence>
<sequence length="133" mass="14041">MNANASHRAGERGDSLLEVMIALSLTAITALGLIAAQTWLARSERALLARERAALVADSVAEAIRRDADRAPAVSQWRARAASMLPEGEVDVLDRADGVRVAVVSWHAADGADRCAEPPVRANSACIAVAFAR</sequence>
<dbReference type="AlphaFoldDB" id="A0A069Q4J5"/>
<evidence type="ECO:0000256" key="1">
    <source>
        <dbReference type="SAM" id="Phobius"/>
    </source>
</evidence>
<keyword evidence="1" id="KW-1133">Transmembrane helix</keyword>
<organism evidence="2 3">
    <name type="scientific">Caballeronia glathei</name>
    <dbReference type="NCBI Taxonomy" id="60547"/>
    <lineage>
        <taxon>Bacteria</taxon>
        <taxon>Pseudomonadati</taxon>
        <taxon>Pseudomonadota</taxon>
        <taxon>Betaproteobacteria</taxon>
        <taxon>Burkholderiales</taxon>
        <taxon>Burkholderiaceae</taxon>
        <taxon>Caballeronia</taxon>
    </lineage>
</organism>
<name>A0A069Q4J5_9BURK</name>
<keyword evidence="3" id="KW-1185">Reference proteome</keyword>
<reference evidence="2 3" key="1">
    <citation type="submission" date="2014-03" db="EMBL/GenBank/DDBJ databases">
        <title>Draft Genome Sequences of Four Burkholderia Strains.</title>
        <authorList>
            <person name="Liu X.Y."/>
            <person name="Li C.X."/>
            <person name="Xu J.H."/>
        </authorList>
    </citation>
    <scope>NUCLEOTIDE SEQUENCE [LARGE SCALE GENOMIC DNA]</scope>
    <source>
        <strain evidence="2 3">DSM 50014</strain>
    </source>
</reference>
<dbReference type="RefSeq" id="WP_035941034.1">
    <property type="nucleotide sequence ID" value="NZ_CADFFX010000003.1"/>
</dbReference>
<evidence type="ECO:0000313" key="3">
    <source>
        <dbReference type="Proteomes" id="UP000027466"/>
    </source>
</evidence>
<comment type="caution">
    <text evidence="2">The sequence shown here is derived from an EMBL/GenBank/DDBJ whole genome shotgun (WGS) entry which is preliminary data.</text>
</comment>
<gene>
    <name evidence="2" type="ORF">BG61_00365</name>
</gene>
<protein>
    <recommendedName>
        <fullName evidence="4">N-terminal cleavage protein</fullName>
    </recommendedName>
</protein>
<keyword evidence="1" id="KW-0472">Membrane</keyword>
<accession>A0A069Q4J5</accession>
<feature type="transmembrane region" description="Helical" evidence="1">
    <location>
        <begin position="20"/>
        <end position="40"/>
    </location>
</feature>
<proteinExistence type="predicted"/>
<keyword evidence="1" id="KW-0812">Transmembrane</keyword>
<evidence type="ECO:0000313" key="2">
    <source>
        <dbReference type="EMBL" id="KDR44661.1"/>
    </source>
</evidence>